<proteinExistence type="predicted"/>
<accession>A0ABV5LXP1</accession>
<feature type="region of interest" description="Disordered" evidence="1">
    <location>
        <begin position="1"/>
        <end position="23"/>
    </location>
</feature>
<dbReference type="RefSeq" id="WP_380134222.1">
    <property type="nucleotide sequence ID" value="NZ_JBHLUI010000001.1"/>
</dbReference>
<keyword evidence="2" id="KW-0472">Membrane</keyword>
<feature type="compositionally biased region" description="Basic and acidic residues" evidence="1">
    <location>
        <begin position="8"/>
        <end position="23"/>
    </location>
</feature>
<dbReference type="CDD" id="cd11614">
    <property type="entry name" value="SAF_CpaB_FlgA_like"/>
    <property type="match status" value="1"/>
</dbReference>
<dbReference type="SMART" id="SM00858">
    <property type="entry name" value="SAF"/>
    <property type="match status" value="1"/>
</dbReference>
<comment type="caution">
    <text evidence="4">The sequence shown here is derived from an EMBL/GenBank/DDBJ whole genome shotgun (WGS) entry which is preliminary data.</text>
</comment>
<feature type="domain" description="SAF" evidence="3">
    <location>
        <begin position="54"/>
        <end position="116"/>
    </location>
</feature>
<evidence type="ECO:0000259" key="3">
    <source>
        <dbReference type="SMART" id="SM00858"/>
    </source>
</evidence>
<evidence type="ECO:0000313" key="4">
    <source>
        <dbReference type="EMBL" id="MFB9378862.1"/>
    </source>
</evidence>
<keyword evidence="2" id="KW-0812">Transmembrane</keyword>
<reference evidence="4 5" key="1">
    <citation type="submission" date="2024-09" db="EMBL/GenBank/DDBJ databases">
        <authorList>
            <person name="Sun Q."/>
            <person name="Mori K."/>
        </authorList>
    </citation>
    <scope>NUCLEOTIDE SEQUENCE [LARGE SCALE GENOMIC DNA]</scope>
    <source>
        <strain evidence="4 5">TISTR 1856</strain>
    </source>
</reference>
<sequence>MRAATLDRPAREATRRPLTPVRERRPGLAALGAVLVLGGTLGGALLVHRSGDRAEVVVVTRDVAPGARITAEDLGTTRVAADGAALVPAASAAAFVGSSAGTRIPAGTLLNPAMTVAGDAVPEGAVVVGAVLSDAQRPSAPLAVGDVVRVFLVADTAAATGAAPAAGSPGDVLVPAARVLATGAGADAAAGAGLTAAGTGSDTVSLLVDEEQAPAVVAAAAAGQIALVRLAATTTPTVDLLRAG</sequence>
<dbReference type="InterPro" id="IPR013974">
    <property type="entry name" value="SAF"/>
</dbReference>
<dbReference type="Gene3D" id="3.90.1210.10">
    <property type="entry name" value="Antifreeze-like/N-acetylneuraminic acid synthase C-terminal domain"/>
    <property type="match status" value="1"/>
</dbReference>
<protein>
    <submittedName>
        <fullName evidence="4">SAF domain-containing protein</fullName>
    </submittedName>
</protein>
<evidence type="ECO:0000256" key="2">
    <source>
        <dbReference type="SAM" id="Phobius"/>
    </source>
</evidence>
<dbReference type="EMBL" id="JBHMDM010000012">
    <property type="protein sequence ID" value="MFB9378862.1"/>
    <property type="molecule type" value="Genomic_DNA"/>
</dbReference>
<dbReference type="Proteomes" id="UP001589748">
    <property type="component" value="Unassembled WGS sequence"/>
</dbReference>
<keyword evidence="2" id="KW-1133">Transmembrane helix</keyword>
<name>A0ABV5LXP1_9ACTN</name>
<evidence type="ECO:0000256" key="1">
    <source>
        <dbReference type="SAM" id="MobiDB-lite"/>
    </source>
</evidence>
<organism evidence="4 5">
    <name type="scientific">Kineococcus gynurae</name>
    <dbReference type="NCBI Taxonomy" id="452979"/>
    <lineage>
        <taxon>Bacteria</taxon>
        <taxon>Bacillati</taxon>
        <taxon>Actinomycetota</taxon>
        <taxon>Actinomycetes</taxon>
        <taxon>Kineosporiales</taxon>
        <taxon>Kineosporiaceae</taxon>
        <taxon>Kineococcus</taxon>
    </lineage>
</organism>
<keyword evidence="5" id="KW-1185">Reference proteome</keyword>
<evidence type="ECO:0000313" key="5">
    <source>
        <dbReference type="Proteomes" id="UP001589748"/>
    </source>
</evidence>
<gene>
    <name evidence="4" type="ORF">ACFFVI_18035</name>
</gene>
<feature type="transmembrane region" description="Helical" evidence="2">
    <location>
        <begin position="27"/>
        <end position="47"/>
    </location>
</feature>
<dbReference type="Pfam" id="PF08666">
    <property type="entry name" value="SAF"/>
    <property type="match status" value="1"/>
</dbReference>